<dbReference type="RefSeq" id="WP_126404847.1">
    <property type="nucleotide sequence ID" value="NZ_LR134266.1"/>
</dbReference>
<reference evidence="7 8" key="1">
    <citation type="submission" date="2018-12" db="EMBL/GenBank/DDBJ databases">
        <authorList>
            <consortium name="Pathogen Informatics"/>
        </authorList>
    </citation>
    <scope>NUCLEOTIDE SEQUENCE [LARGE SCALE GENOMIC DNA]</scope>
    <source>
        <strain evidence="7 8">NCTC3166</strain>
    </source>
</reference>
<evidence type="ECO:0000256" key="4">
    <source>
        <dbReference type="ARBA" id="ARBA00022801"/>
    </source>
</evidence>
<evidence type="ECO:0000256" key="6">
    <source>
        <dbReference type="RuleBase" id="RU364089"/>
    </source>
</evidence>
<dbReference type="PANTHER" id="PTHR12994:SF17">
    <property type="entry name" value="LD30995P"/>
    <property type="match status" value="1"/>
</dbReference>
<dbReference type="Pfam" id="PF03577">
    <property type="entry name" value="Peptidase_C69"/>
    <property type="match status" value="1"/>
</dbReference>
<dbReference type="InterPro" id="IPR047804">
    <property type="entry name" value="C69_dipept_A-like"/>
</dbReference>
<dbReference type="GO" id="GO:0070004">
    <property type="term" value="F:cysteine-type exopeptidase activity"/>
    <property type="evidence" value="ECO:0007669"/>
    <property type="project" value="InterPro"/>
</dbReference>
<dbReference type="Proteomes" id="UP000270025">
    <property type="component" value="Chromosome"/>
</dbReference>
<dbReference type="AlphaFoldDB" id="A0A447Z6D8"/>
<evidence type="ECO:0000256" key="5">
    <source>
        <dbReference type="ARBA" id="ARBA00022997"/>
    </source>
</evidence>
<dbReference type="NCBIfam" id="NF033678">
    <property type="entry name" value="C69_fam_dipept"/>
    <property type="match status" value="1"/>
</dbReference>
<dbReference type="EMBL" id="LR134266">
    <property type="protein sequence ID" value="VED67890.1"/>
    <property type="molecule type" value="Genomic_DNA"/>
</dbReference>
<comment type="catalytic activity">
    <reaction evidence="1">
        <text>an L-aminoacyl-L-amino acid + H2O = 2 an L-alpha-amino acid</text>
        <dbReference type="Rhea" id="RHEA:48940"/>
        <dbReference type="ChEBI" id="CHEBI:15377"/>
        <dbReference type="ChEBI" id="CHEBI:59869"/>
        <dbReference type="ChEBI" id="CHEBI:77460"/>
        <dbReference type="EC" id="3.4.13.19"/>
    </reaction>
</comment>
<keyword evidence="5 6" id="KW-0224">Dipeptidase</keyword>
<dbReference type="PANTHER" id="PTHR12994">
    <property type="entry name" value="SECERNIN"/>
    <property type="match status" value="1"/>
</dbReference>
<dbReference type="KEGG" id="svf:NCTC3166_01725"/>
<evidence type="ECO:0000256" key="2">
    <source>
        <dbReference type="ARBA" id="ARBA00007225"/>
    </source>
</evidence>
<dbReference type="GO" id="GO:0006508">
    <property type="term" value="P:proteolysis"/>
    <property type="evidence" value="ECO:0007669"/>
    <property type="project" value="UniProtKB-KW"/>
</dbReference>
<keyword evidence="3 6" id="KW-0645">Protease</keyword>
<evidence type="ECO:0000313" key="7">
    <source>
        <dbReference type="EMBL" id="VED67890.1"/>
    </source>
</evidence>
<sequence>MTPNRSSDSCTTILVGKGASYDGSTIVARTEDSQNGVFTPKKFIVVQPEDQPRHYRSVLSPFEIDLPDNPVRYTAVPDAIPKDGIWGEAGINHYNVAMSETETITTNSRVLGADPLVESGIGEEDMLTLVLPYVQTAREGVLRLGKLLEEYGTYESNGVAISDVNEIWWLETIGGHHWMARRVPDDAYVTNPNQLGSDRFEFDRPEEFLCDPDLNDFVKRHHLALDFDGSSFNPRYAFGSQRDKDRHYNTPRAWDIQRFLNPEVEQDPRSFFLPWCQKPYRKITIEDVKYVLSSHYQDSVYDPYGSEGESHSRRTFRTIGINRTSQTAILQLRPNRPQETTGIQWLCYGSMPFNTAVPFFTQVDKTPDYFANTTEKVTTDSFYWTNRIIAGLADAHYSHHVGDLEDYQERTMALGHARIGRVDQGLAAGQNVDFERENQEMSDQIQEATDRLLDKILLDASNLMTNHFSLSD</sequence>
<evidence type="ECO:0000256" key="3">
    <source>
        <dbReference type="ARBA" id="ARBA00022670"/>
    </source>
</evidence>
<accession>A0A447Z6D8</accession>
<proteinExistence type="inferred from homology"/>
<gene>
    <name evidence="7" type="primary">pepDA_3</name>
    <name evidence="7" type="ORF">NCTC3166_01725</name>
</gene>
<evidence type="ECO:0000313" key="8">
    <source>
        <dbReference type="Proteomes" id="UP000270025"/>
    </source>
</evidence>
<evidence type="ECO:0000256" key="1">
    <source>
        <dbReference type="ARBA" id="ARBA00001670"/>
    </source>
</evidence>
<name>A0A447Z6D8_9STRE</name>
<dbReference type="EC" id="3.4.-.-" evidence="6"/>
<protein>
    <recommendedName>
        <fullName evidence="6">Dipeptidase</fullName>
        <ecNumber evidence="6">3.4.-.-</ecNumber>
    </recommendedName>
</protein>
<organism evidence="7 8">
    <name type="scientific">Streptococcus viridans</name>
    <dbReference type="NCBI Taxonomy" id="78535"/>
    <lineage>
        <taxon>Bacteria</taxon>
        <taxon>Bacillati</taxon>
        <taxon>Bacillota</taxon>
        <taxon>Bacilli</taxon>
        <taxon>Lactobacillales</taxon>
        <taxon>Streptococcaceae</taxon>
        <taxon>Streptococcus</taxon>
    </lineage>
</organism>
<dbReference type="GO" id="GO:0016805">
    <property type="term" value="F:dipeptidase activity"/>
    <property type="evidence" value="ECO:0007669"/>
    <property type="project" value="UniProtKB-KW"/>
</dbReference>
<comment type="similarity">
    <text evidence="2 6">Belongs to the peptidase C69 family.</text>
</comment>
<keyword evidence="4 6" id="KW-0378">Hydrolase</keyword>
<keyword evidence="8" id="KW-1185">Reference proteome</keyword>
<dbReference type="InterPro" id="IPR005322">
    <property type="entry name" value="Peptidase_C69"/>
</dbReference>